<dbReference type="GO" id="GO:0005829">
    <property type="term" value="C:cytosol"/>
    <property type="evidence" value="ECO:0007669"/>
    <property type="project" value="TreeGrafter"/>
</dbReference>
<dbReference type="EMBL" id="PDCK01000043">
    <property type="protein sequence ID" value="PRQ33286.1"/>
    <property type="molecule type" value="Genomic_DNA"/>
</dbReference>
<dbReference type="PANTHER" id="PTHR33962:SF1">
    <property type="entry name" value="RECQ-MEDIATED GENOME INSTABILITY PROTEIN 2"/>
    <property type="match status" value="1"/>
</dbReference>
<dbReference type="STRING" id="74649.A0A2P6QGH8"/>
<dbReference type="Gramene" id="PRQ33286">
    <property type="protein sequence ID" value="PRQ33286"/>
    <property type="gene ID" value="RchiOBHm_Chr5g0055931"/>
</dbReference>
<dbReference type="InterPro" id="IPR032245">
    <property type="entry name" value="RMI2"/>
</dbReference>
<dbReference type="OMA" id="WYLEVME"/>
<evidence type="ECO:0000313" key="1">
    <source>
        <dbReference type="EMBL" id="PRQ33286.1"/>
    </source>
</evidence>
<protein>
    <submittedName>
        <fullName evidence="1">Putative recQ-mediated genome instability protein</fullName>
    </submittedName>
</protein>
<comment type="caution">
    <text evidence="1">The sequence shown here is derived from an EMBL/GenBank/DDBJ whole genome shotgun (WGS) entry which is preliminary data.</text>
</comment>
<keyword evidence="2" id="KW-1185">Reference proteome</keyword>
<evidence type="ECO:0000313" key="2">
    <source>
        <dbReference type="Proteomes" id="UP000238479"/>
    </source>
</evidence>
<name>A0A2P6QGH8_ROSCH</name>
<dbReference type="InterPro" id="IPR012340">
    <property type="entry name" value="NA-bd_OB-fold"/>
</dbReference>
<dbReference type="PANTHER" id="PTHR33962">
    <property type="entry name" value="RECQ-MEDIATED GENOME INSTABILITY PROTEIN 2 RMI2"/>
    <property type="match status" value="1"/>
</dbReference>
<dbReference type="GO" id="GO:0016607">
    <property type="term" value="C:nuclear speck"/>
    <property type="evidence" value="ECO:0007669"/>
    <property type="project" value="TreeGrafter"/>
</dbReference>
<dbReference type="Proteomes" id="UP000238479">
    <property type="component" value="Chromosome 5"/>
</dbReference>
<dbReference type="Pfam" id="PF16100">
    <property type="entry name" value="RMI2"/>
    <property type="match status" value="1"/>
</dbReference>
<dbReference type="GO" id="GO:0033045">
    <property type="term" value="P:regulation of sister chromatid segregation"/>
    <property type="evidence" value="ECO:0007669"/>
    <property type="project" value="TreeGrafter"/>
</dbReference>
<dbReference type="GO" id="GO:2000042">
    <property type="term" value="P:negative regulation of double-strand break repair via homologous recombination"/>
    <property type="evidence" value="ECO:0007669"/>
    <property type="project" value="EnsemblPlants"/>
</dbReference>
<reference evidence="1 2" key="1">
    <citation type="journal article" date="2018" name="Nat. Genet.">
        <title>The Rosa genome provides new insights in the design of modern roses.</title>
        <authorList>
            <person name="Bendahmane M."/>
        </authorList>
    </citation>
    <scope>NUCLEOTIDE SEQUENCE [LARGE SCALE GENOMIC DNA]</scope>
    <source>
        <strain evidence="2">cv. Old Blush</strain>
    </source>
</reference>
<dbReference type="FunFam" id="2.40.50.140:FF:000345">
    <property type="entry name" value="RecQ-mediated genome instability-like protein"/>
    <property type="match status" value="1"/>
</dbReference>
<sequence>MNYELAAVKLLYAHLKHAVESPSENAMDLHGILFQRAWLQGILVWASPDGDRLLLDDGTGVIELCLNPEFRRRGWRIGMYVMAVGRYTVRTDEPPMIQIHKMVDLSASPDREAMWYLEVLEAYKFFYQRMIDDPMHD</sequence>
<organism evidence="1 2">
    <name type="scientific">Rosa chinensis</name>
    <name type="common">China rose</name>
    <dbReference type="NCBI Taxonomy" id="74649"/>
    <lineage>
        <taxon>Eukaryota</taxon>
        <taxon>Viridiplantae</taxon>
        <taxon>Streptophyta</taxon>
        <taxon>Embryophyta</taxon>
        <taxon>Tracheophyta</taxon>
        <taxon>Spermatophyta</taxon>
        <taxon>Magnoliopsida</taxon>
        <taxon>eudicotyledons</taxon>
        <taxon>Gunneridae</taxon>
        <taxon>Pentapetalae</taxon>
        <taxon>rosids</taxon>
        <taxon>fabids</taxon>
        <taxon>Rosales</taxon>
        <taxon>Rosaceae</taxon>
        <taxon>Rosoideae</taxon>
        <taxon>Rosoideae incertae sedis</taxon>
        <taxon>Rosa</taxon>
    </lineage>
</organism>
<dbReference type="OrthoDB" id="59690at2759"/>
<dbReference type="GO" id="GO:0043007">
    <property type="term" value="P:maintenance of rDNA"/>
    <property type="evidence" value="ECO:0007669"/>
    <property type="project" value="EnsemblPlants"/>
</dbReference>
<proteinExistence type="predicted"/>
<dbReference type="Gene3D" id="2.40.50.140">
    <property type="entry name" value="Nucleic acid-binding proteins"/>
    <property type="match status" value="1"/>
</dbReference>
<dbReference type="GO" id="GO:0009555">
    <property type="term" value="P:pollen development"/>
    <property type="evidence" value="ECO:0007669"/>
    <property type="project" value="EnsemblPlants"/>
</dbReference>
<accession>A0A2P6QGH8</accession>
<dbReference type="GO" id="GO:0006281">
    <property type="term" value="P:DNA repair"/>
    <property type="evidence" value="ECO:0007669"/>
    <property type="project" value="EnsemblPlants"/>
</dbReference>
<gene>
    <name evidence="1" type="ORF">RchiOBHm_Chr5g0055931</name>
</gene>
<dbReference type="AlphaFoldDB" id="A0A2P6QGH8"/>